<accession>A0A7J7GG48</accession>
<dbReference type="AlphaFoldDB" id="A0A7J7GG48"/>
<dbReference type="EMBL" id="JACBKZ010000011">
    <property type="protein sequence ID" value="KAF5938326.1"/>
    <property type="molecule type" value="Genomic_DNA"/>
</dbReference>
<reference evidence="1 2" key="2">
    <citation type="submission" date="2020-07" db="EMBL/GenBank/DDBJ databases">
        <title>Genome assembly of wild tea tree DASZ reveals pedigree and selection history of tea varieties.</title>
        <authorList>
            <person name="Zhang W."/>
        </authorList>
    </citation>
    <scope>NUCLEOTIDE SEQUENCE [LARGE SCALE GENOMIC DNA]</scope>
    <source>
        <strain evidence="2">cv. G240</strain>
        <tissue evidence="1">Leaf</tissue>
    </source>
</reference>
<keyword evidence="2" id="KW-1185">Reference proteome</keyword>
<protein>
    <submittedName>
        <fullName evidence="1">Uncharacterized protein</fullName>
    </submittedName>
</protein>
<evidence type="ECO:0000313" key="2">
    <source>
        <dbReference type="Proteomes" id="UP000593564"/>
    </source>
</evidence>
<comment type="caution">
    <text evidence="1">The sequence shown here is derived from an EMBL/GenBank/DDBJ whole genome shotgun (WGS) entry which is preliminary data.</text>
</comment>
<proteinExistence type="predicted"/>
<gene>
    <name evidence="1" type="ORF">HYC85_022585</name>
</gene>
<sequence>MSMLLERYWKLDVSREIDAPDLINFDYNDWRLSEMAAELALIDRDNLGGYYELLLVSL</sequence>
<reference evidence="2" key="1">
    <citation type="journal article" date="2020" name="Nat. Commun.">
        <title>Genome assembly of wild tea tree DASZ reveals pedigree and selection history of tea varieties.</title>
        <authorList>
            <person name="Zhang W."/>
            <person name="Zhang Y."/>
            <person name="Qiu H."/>
            <person name="Guo Y."/>
            <person name="Wan H."/>
            <person name="Zhang X."/>
            <person name="Scossa F."/>
            <person name="Alseekh S."/>
            <person name="Zhang Q."/>
            <person name="Wang P."/>
            <person name="Xu L."/>
            <person name="Schmidt M.H."/>
            <person name="Jia X."/>
            <person name="Li D."/>
            <person name="Zhu A."/>
            <person name="Guo F."/>
            <person name="Chen W."/>
            <person name="Ni D."/>
            <person name="Usadel B."/>
            <person name="Fernie A.R."/>
            <person name="Wen W."/>
        </authorList>
    </citation>
    <scope>NUCLEOTIDE SEQUENCE [LARGE SCALE GENOMIC DNA]</scope>
    <source>
        <strain evidence="2">cv. G240</strain>
    </source>
</reference>
<dbReference type="Proteomes" id="UP000593564">
    <property type="component" value="Unassembled WGS sequence"/>
</dbReference>
<evidence type="ECO:0000313" key="1">
    <source>
        <dbReference type="EMBL" id="KAF5938326.1"/>
    </source>
</evidence>
<organism evidence="1 2">
    <name type="scientific">Camellia sinensis</name>
    <name type="common">Tea plant</name>
    <name type="synonym">Thea sinensis</name>
    <dbReference type="NCBI Taxonomy" id="4442"/>
    <lineage>
        <taxon>Eukaryota</taxon>
        <taxon>Viridiplantae</taxon>
        <taxon>Streptophyta</taxon>
        <taxon>Embryophyta</taxon>
        <taxon>Tracheophyta</taxon>
        <taxon>Spermatophyta</taxon>
        <taxon>Magnoliopsida</taxon>
        <taxon>eudicotyledons</taxon>
        <taxon>Gunneridae</taxon>
        <taxon>Pentapetalae</taxon>
        <taxon>asterids</taxon>
        <taxon>Ericales</taxon>
        <taxon>Theaceae</taxon>
        <taxon>Camellia</taxon>
    </lineage>
</organism>
<name>A0A7J7GG48_CAMSI</name>